<name>A0A345CT18_9GAMM</name>
<dbReference type="RefSeq" id="WP_233480289.1">
    <property type="nucleotide sequence ID" value="NZ_CP013970.1"/>
</dbReference>
<accession>A0A345CT18</accession>
<dbReference type="Proteomes" id="UP000264980">
    <property type="component" value="Chromosome"/>
</dbReference>
<dbReference type="AlphaFoldDB" id="A0A345CT18"/>
<evidence type="ECO:0000313" key="2">
    <source>
        <dbReference type="Proteomes" id="UP000264980"/>
    </source>
</evidence>
<protein>
    <submittedName>
        <fullName evidence="1">Uncharacterized protein</fullName>
    </submittedName>
</protein>
<organism evidence="1 2">
    <name type="scientific">Erwinia tracheiphila</name>
    <dbReference type="NCBI Taxonomy" id="65700"/>
    <lineage>
        <taxon>Bacteria</taxon>
        <taxon>Pseudomonadati</taxon>
        <taxon>Pseudomonadota</taxon>
        <taxon>Gammaproteobacteria</taxon>
        <taxon>Enterobacterales</taxon>
        <taxon>Erwiniaceae</taxon>
        <taxon>Erwinia</taxon>
    </lineage>
</organism>
<reference evidence="2" key="1">
    <citation type="submission" date="2016-01" db="EMBL/GenBank/DDBJ databases">
        <authorList>
            <person name="Shapiro L."/>
        </authorList>
    </citation>
    <scope>NUCLEOTIDE SEQUENCE [LARGE SCALE GENOMIC DNA]</scope>
    <source>
        <strain evidence="2">MDcuke</strain>
    </source>
</reference>
<evidence type="ECO:0000313" key="1">
    <source>
        <dbReference type="EMBL" id="AXF76585.1"/>
    </source>
</evidence>
<dbReference type="EMBL" id="CP013970">
    <property type="protein sequence ID" value="AXF76585.1"/>
    <property type="molecule type" value="Genomic_DNA"/>
</dbReference>
<sequence>MTNKSETSGRYGYLFEEPADEISGDIFIDLGNLPPEIKQTILWLVKKAADRDAAEKALSDIMKQIEFDVTAAELAAYLFKPGHA</sequence>
<gene>
    <name evidence="1" type="ORF">AV903_11915</name>
</gene>
<proteinExistence type="predicted"/>